<keyword evidence="4" id="KW-1185">Reference proteome</keyword>
<feature type="region of interest" description="Disordered" evidence="1">
    <location>
        <begin position="264"/>
        <end position="290"/>
    </location>
</feature>
<organism evidence="3 4">
    <name type="scientific">Bdellovibrio reynosensis</name>
    <dbReference type="NCBI Taxonomy" id="2835041"/>
    <lineage>
        <taxon>Bacteria</taxon>
        <taxon>Pseudomonadati</taxon>
        <taxon>Bdellovibrionota</taxon>
        <taxon>Bdellovibrionia</taxon>
        <taxon>Bdellovibrionales</taxon>
        <taxon>Pseudobdellovibrionaceae</taxon>
        <taxon>Bdellovibrio</taxon>
    </lineage>
</organism>
<evidence type="ECO:0000313" key="3">
    <source>
        <dbReference type="EMBL" id="UOF00319.1"/>
    </source>
</evidence>
<feature type="compositionally biased region" description="Polar residues" evidence="1">
    <location>
        <begin position="274"/>
        <end position="290"/>
    </location>
</feature>
<proteinExistence type="predicted"/>
<dbReference type="RefSeq" id="WP_243536153.1">
    <property type="nucleotide sequence ID" value="NZ_CP093442.1"/>
</dbReference>
<name>A0ABY4C696_9BACT</name>
<protein>
    <submittedName>
        <fullName evidence="3">Uncharacterized protein</fullName>
    </submittedName>
</protein>
<evidence type="ECO:0000313" key="4">
    <source>
        <dbReference type="Proteomes" id="UP000830116"/>
    </source>
</evidence>
<dbReference type="Proteomes" id="UP000830116">
    <property type="component" value="Chromosome"/>
</dbReference>
<evidence type="ECO:0000256" key="1">
    <source>
        <dbReference type="SAM" id="MobiDB-lite"/>
    </source>
</evidence>
<evidence type="ECO:0000256" key="2">
    <source>
        <dbReference type="SAM" id="SignalP"/>
    </source>
</evidence>
<sequence length="384" mass="42882">MKSLLLFLSTILISANVYADNYSWGFEKPKKNTTTNGCTIYNPFIEVGGDDEQSPQWSGECKNGLVSGWGYIRPSRYLSKMFAEFKEGRLVSDVFLYIFDEDSTFFAYKSKGVFKRGFTAAIGDCKANPTHGQSCARIMAALKKTNPYPEVKTKEGCTVIDSTRILKRHKNPSWTGKCINGLGSGLGWLTFEDTVNDTTKYYKLLLELKEGKLSNKYFHLNNTGYGGLEKSTMKINEGYGLHSYASCDKNPECLRIENAEKYGIPGQQKPPLVPSSSRYDSGSNGNVSGSRANTFEAPRSYLKGYEGPLTACTDQAIDAAVEQIRPRLNFNTQGICDSAKENAKLMYFMTTLIQKSCPYDQDKISAYDESFRQSLELEEGSCVY</sequence>
<gene>
    <name evidence="3" type="ORF">MNR06_11475</name>
</gene>
<feature type="signal peptide" evidence="2">
    <location>
        <begin position="1"/>
        <end position="19"/>
    </location>
</feature>
<reference evidence="3" key="1">
    <citation type="submission" date="2022-03" db="EMBL/GenBank/DDBJ databases">
        <title>Genome Identification and Characterization of new species Bdellovibrio reynosense LBG001 sp. nov. from a Mexico soil sample.</title>
        <authorList>
            <person name="Camilli A."/>
            <person name="Ajao Y."/>
            <person name="Guo X."/>
        </authorList>
    </citation>
    <scope>NUCLEOTIDE SEQUENCE</scope>
    <source>
        <strain evidence="3">LBG001</strain>
    </source>
</reference>
<dbReference type="EMBL" id="CP093442">
    <property type="protein sequence ID" value="UOF00319.1"/>
    <property type="molecule type" value="Genomic_DNA"/>
</dbReference>
<accession>A0ABY4C696</accession>
<feature type="chain" id="PRO_5046760985" evidence="2">
    <location>
        <begin position="20"/>
        <end position="384"/>
    </location>
</feature>
<keyword evidence="2" id="KW-0732">Signal</keyword>